<evidence type="ECO:0000313" key="2">
    <source>
        <dbReference type="Proteomes" id="UP000011777"/>
    </source>
</evidence>
<dbReference type="PANTHER" id="PTHR11183">
    <property type="entry name" value="GLYCOGENIN SUBFAMILY MEMBER"/>
    <property type="match status" value="1"/>
</dbReference>
<dbReference type="eggNOG" id="KOG1950">
    <property type="taxonomic scope" value="Eukaryota"/>
</dbReference>
<reference evidence="1 2" key="1">
    <citation type="submission" date="2013-02" db="EMBL/GenBank/DDBJ databases">
        <title>Genome sequence of Candida maltosa Xu316, a potential industrial strain for xylitol and ethanol production.</title>
        <authorList>
            <person name="Yu J."/>
            <person name="Wang Q."/>
            <person name="Geng X."/>
            <person name="Bao W."/>
            <person name="He P."/>
            <person name="Cai J."/>
        </authorList>
    </citation>
    <scope>NUCLEOTIDE SEQUENCE [LARGE SCALE GENOMIC DNA]</scope>
    <source>
        <strain evidence="2">Xu316</strain>
    </source>
</reference>
<dbReference type="InterPro" id="IPR029044">
    <property type="entry name" value="Nucleotide-diphossugar_trans"/>
</dbReference>
<evidence type="ECO:0000313" key="1">
    <source>
        <dbReference type="EMBL" id="EMG50780.1"/>
    </source>
</evidence>
<dbReference type="SUPFAM" id="SSF53448">
    <property type="entry name" value="Nucleotide-diphospho-sugar transferases"/>
    <property type="match status" value="1"/>
</dbReference>
<dbReference type="AlphaFoldDB" id="M3K699"/>
<sequence length="413" mass="49592">LPEEVIDYYGKKPFPENVDKFAYMQYATNYDYLNLAIINFIHLRNGGTEIPHLVIVYDEILQYYASDKWSDLFQVANHYKITLKSAPLIKANYNDDSNWAASFTKFHIFNQVEYDRIVFFDSDSMFVKIPEDIDFENMESEFTNIDELFKLPKEISFALPQAYWLNKVVEGEKPKPRMKVEIPNKKRYSLRMKKLVSDLESTNNFNALPSVLYENHKLDNPEHFFANHIMVITPSKSTFNKIMKYVYNPWWWSFTNRANLRKDKDYDMEILNKFLDNELRNKNINVGILPHRVYGVLTGEFGEEWHERFVVEPQYLPFINKKSNKGWNPIEFFKKIKMVHFSDNPIPKPWEEETNDAPYNTKKIYCANGDMEKYNKEFPTYKPRLTDDCDSVDIWNWIRKEFYRERKGYWYVE</sequence>
<dbReference type="Proteomes" id="UP000011777">
    <property type="component" value="Unassembled WGS sequence"/>
</dbReference>
<protein>
    <submittedName>
        <fullName evidence="1">Uncharacterized protein</fullName>
    </submittedName>
</protein>
<dbReference type="HOGENOM" id="CLU_034860_1_0_1"/>
<gene>
    <name evidence="1" type="ORF">G210_0890</name>
</gene>
<dbReference type="Gene3D" id="3.90.550.10">
    <property type="entry name" value="Spore Coat Polysaccharide Biosynthesis Protein SpsA, Chain A"/>
    <property type="match status" value="1"/>
</dbReference>
<dbReference type="InterPro" id="IPR050587">
    <property type="entry name" value="GNT1/Glycosyltrans_8"/>
</dbReference>
<feature type="non-terminal residue" evidence="1">
    <location>
        <position position="1"/>
    </location>
</feature>
<keyword evidence="2" id="KW-1185">Reference proteome</keyword>
<dbReference type="OMA" id="ILPHRVY"/>
<dbReference type="EMBL" id="AOGT01000119">
    <property type="protein sequence ID" value="EMG50780.1"/>
    <property type="molecule type" value="Genomic_DNA"/>
</dbReference>
<dbReference type="OrthoDB" id="2014201at2759"/>
<proteinExistence type="predicted"/>
<organism evidence="1 2">
    <name type="scientific">Candida maltosa (strain Xu316)</name>
    <name type="common">Yeast</name>
    <dbReference type="NCBI Taxonomy" id="1245528"/>
    <lineage>
        <taxon>Eukaryota</taxon>
        <taxon>Fungi</taxon>
        <taxon>Dikarya</taxon>
        <taxon>Ascomycota</taxon>
        <taxon>Saccharomycotina</taxon>
        <taxon>Pichiomycetes</taxon>
        <taxon>Debaryomycetaceae</taxon>
        <taxon>Candida/Lodderomyces clade</taxon>
        <taxon>Candida</taxon>
    </lineage>
</organism>
<dbReference type="STRING" id="1245528.M3K699"/>
<comment type="caution">
    <text evidence="1">The sequence shown here is derived from an EMBL/GenBank/DDBJ whole genome shotgun (WGS) entry which is preliminary data.</text>
</comment>
<name>M3K699_CANMX</name>
<accession>M3K699</accession>